<dbReference type="InterPro" id="IPR027417">
    <property type="entry name" value="P-loop_NTPase"/>
</dbReference>
<protein>
    <recommendedName>
        <fullName evidence="5">ABC transporter domain-containing protein</fullName>
    </recommendedName>
</protein>
<keyword evidence="4" id="KW-0067">ATP-binding</keyword>
<dbReference type="Gene3D" id="3.40.50.300">
    <property type="entry name" value="P-loop containing nucleotide triphosphate hydrolases"/>
    <property type="match status" value="1"/>
</dbReference>
<dbReference type="GO" id="GO:0016887">
    <property type="term" value="F:ATP hydrolysis activity"/>
    <property type="evidence" value="ECO:0007669"/>
    <property type="project" value="InterPro"/>
</dbReference>
<feature type="non-terminal residue" evidence="6">
    <location>
        <position position="71"/>
    </location>
</feature>
<evidence type="ECO:0000256" key="3">
    <source>
        <dbReference type="ARBA" id="ARBA00022741"/>
    </source>
</evidence>
<evidence type="ECO:0000259" key="5">
    <source>
        <dbReference type="Pfam" id="PF00005"/>
    </source>
</evidence>
<organism evidence="6">
    <name type="scientific">marine sediment metagenome</name>
    <dbReference type="NCBI Taxonomy" id="412755"/>
    <lineage>
        <taxon>unclassified sequences</taxon>
        <taxon>metagenomes</taxon>
        <taxon>ecological metagenomes</taxon>
    </lineage>
</organism>
<dbReference type="InterPro" id="IPR050763">
    <property type="entry name" value="ABC_transporter_ATP-binding"/>
</dbReference>
<name>A0A0F9SSG2_9ZZZZ</name>
<dbReference type="AlphaFoldDB" id="A0A0F9SSG2"/>
<dbReference type="PANTHER" id="PTHR42711">
    <property type="entry name" value="ABC TRANSPORTER ATP-BINDING PROTEIN"/>
    <property type="match status" value="1"/>
</dbReference>
<proteinExistence type="inferred from homology"/>
<comment type="similarity">
    <text evidence="1">Belongs to the ABC transporter superfamily.</text>
</comment>
<dbReference type="GO" id="GO:0005524">
    <property type="term" value="F:ATP binding"/>
    <property type="evidence" value="ECO:0007669"/>
    <property type="project" value="UniProtKB-KW"/>
</dbReference>
<dbReference type="Pfam" id="PF00005">
    <property type="entry name" value="ABC_tran"/>
    <property type="match status" value="1"/>
</dbReference>
<evidence type="ECO:0000313" key="6">
    <source>
        <dbReference type="EMBL" id="KKN32148.1"/>
    </source>
</evidence>
<dbReference type="InterPro" id="IPR003439">
    <property type="entry name" value="ABC_transporter-like_ATP-bd"/>
</dbReference>
<comment type="caution">
    <text evidence="6">The sequence shown here is derived from an EMBL/GenBank/DDBJ whole genome shotgun (WGS) entry which is preliminary data.</text>
</comment>
<gene>
    <name evidence="6" type="ORF">LCGC14_0816930</name>
</gene>
<keyword evidence="2" id="KW-0813">Transport</keyword>
<keyword evidence="3" id="KW-0547">Nucleotide-binding</keyword>
<accession>A0A0F9SSG2</accession>
<evidence type="ECO:0000256" key="2">
    <source>
        <dbReference type="ARBA" id="ARBA00022448"/>
    </source>
</evidence>
<feature type="domain" description="ABC transporter" evidence="5">
    <location>
        <begin position="27"/>
        <end position="70"/>
    </location>
</feature>
<evidence type="ECO:0000256" key="4">
    <source>
        <dbReference type="ARBA" id="ARBA00022840"/>
    </source>
</evidence>
<dbReference type="SUPFAM" id="SSF52540">
    <property type="entry name" value="P-loop containing nucleoside triphosphate hydrolases"/>
    <property type="match status" value="1"/>
</dbReference>
<sequence length="71" mass="7632">MNNPIIKVKNLKKNYKLRGGRIIEAVDDVSFEVNKGEVFGLLGPNGAGKTTTIGMLTTRVAITKGTAEIDN</sequence>
<evidence type="ECO:0000256" key="1">
    <source>
        <dbReference type="ARBA" id="ARBA00005417"/>
    </source>
</evidence>
<dbReference type="EMBL" id="LAZR01002274">
    <property type="protein sequence ID" value="KKN32148.1"/>
    <property type="molecule type" value="Genomic_DNA"/>
</dbReference>
<reference evidence="6" key="1">
    <citation type="journal article" date="2015" name="Nature">
        <title>Complex archaea that bridge the gap between prokaryotes and eukaryotes.</title>
        <authorList>
            <person name="Spang A."/>
            <person name="Saw J.H."/>
            <person name="Jorgensen S.L."/>
            <person name="Zaremba-Niedzwiedzka K."/>
            <person name="Martijn J."/>
            <person name="Lind A.E."/>
            <person name="van Eijk R."/>
            <person name="Schleper C."/>
            <person name="Guy L."/>
            <person name="Ettema T.J."/>
        </authorList>
    </citation>
    <scope>NUCLEOTIDE SEQUENCE</scope>
</reference>
<dbReference type="PANTHER" id="PTHR42711:SF5">
    <property type="entry name" value="ABC TRANSPORTER ATP-BINDING PROTEIN NATA"/>
    <property type="match status" value="1"/>
</dbReference>